<evidence type="ECO:0000313" key="3">
    <source>
        <dbReference type="EMBL" id="WNZ22027.1"/>
    </source>
</evidence>
<dbReference type="AlphaFoldDB" id="A0AA96W967"/>
<dbReference type="Gene3D" id="3.40.50.2000">
    <property type="entry name" value="Glycogen Phosphorylase B"/>
    <property type="match status" value="2"/>
</dbReference>
<sequence>MKTAIVHEWLVTYAGSERVVEQMLRLYPEADLFSLVEFLPEELKFFIQHKPVTTSFLQKLPFANPRFRNYLPLMPLAIEQFDLSDYDLILSSNHAVAKGVTTRADQLHICYMHTPIRYAWDLQQQYLQGAKLTRGFKAGLTQLVLHYLRLWDVASANRVDHFIANSRFVAQRIRKTYRRPARVIYPPVAVEQFVPKQQREEFYFVLSRFVPYKRVGLIVEAFNQLQLPLIVVGNGAERKFLQSLARPNVTILGHQSEAVIVDLMQRCKAFVYAAAEDFGITLVEAQAAGAPVIAYGKGGAAETVIPGKTGLLFPEQTVVSLVDAVKAFETGQIAFDPDQLRQNAEKFRPERFRQELSAYIDQKWTEFQRKDALQY</sequence>
<organism evidence="3">
    <name type="scientific">Leptolyngbya sp. NK1-12</name>
    <dbReference type="NCBI Taxonomy" id="2547451"/>
    <lineage>
        <taxon>Bacteria</taxon>
        <taxon>Bacillati</taxon>
        <taxon>Cyanobacteriota</taxon>
        <taxon>Cyanophyceae</taxon>
        <taxon>Leptolyngbyales</taxon>
        <taxon>Leptolyngbyaceae</taxon>
        <taxon>Leptolyngbya group</taxon>
        <taxon>Leptolyngbya</taxon>
    </lineage>
</organism>
<dbReference type="SUPFAM" id="SSF53756">
    <property type="entry name" value="UDP-Glycosyltransferase/glycogen phosphorylase"/>
    <property type="match status" value="1"/>
</dbReference>
<evidence type="ECO:0000259" key="2">
    <source>
        <dbReference type="Pfam" id="PF13439"/>
    </source>
</evidence>
<accession>A0AA96W967</accession>
<dbReference type="GO" id="GO:0016757">
    <property type="term" value="F:glycosyltransferase activity"/>
    <property type="evidence" value="ECO:0007669"/>
    <property type="project" value="InterPro"/>
</dbReference>
<feature type="domain" description="Glycosyltransferase subfamily 4-like N-terminal" evidence="2">
    <location>
        <begin position="51"/>
        <end position="191"/>
    </location>
</feature>
<dbReference type="InterPro" id="IPR028098">
    <property type="entry name" value="Glyco_trans_4-like_N"/>
</dbReference>
<dbReference type="PANTHER" id="PTHR45947:SF3">
    <property type="entry name" value="SULFOQUINOVOSYL TRANSFERASE SQD2"/>
    <property type="match status" value="1"/>
</dbReference>
<name>A0AA96W967_9CYAN</name>
<dbReference type="CDD" id="cd03804">
    <property type="entry name" value="GT4_WbaZ-like"/>
    <property type="match status" value="1"/>
</dbReference>
<dbReference type="RefSeq" id="WP_316433401.1">
    <property type="nucleotide sequence ID" value="NZ_CP053586.1"/>
</dbReference>
<dbReference type="PANTHER" id="PTHR45947">
    <property type="entry name" value="SULFOQUINOVOSYL TRANSFERASE SQD2"/>
    <property type="match status" value="1"/>
</dbReference>
<dbReference type="InterPro" id="IPR001296">
    <property type="entry name" value="Glyco_trans_1"/>
</dbReference>
<proteinExistence type="predicted"/>
<reference evidence="3" key="1">
    <citation type="submission" date="2020-05" db="EMBL/GenBank/DDBJ databases">
        <authorList>
            <person name="Zhu T."/>
            <person name="Keshari N."/>
            <person name="Lu X."/>
        </authorList>
    </citation>
    <scope>NUCLEOTIDE SEQUENCE</scope>
    <source>
        <strain evidence="3">NK1-12</strain>
    </source>
</reference>
<dbReference type="EMBL" id="CP053586">
    <property type="protein sequence ID" value="WNZ22027.1"/>
    <property type="molecule type" value="Genomic_DNA"/>
</dbReference>
<dbReference type="Pfam" id="PF00534">
    <property type="entry name" value="Glycos_transf_1"/>
    <property type="match status" value="1"/>
</dbReference>
<evidence type="ECO:0000259" key="1">
    <source>
        <dbReference type="Pfam" id="PF00534"/>
    </source>
</evidence>
<dbReference type="Pfam" id="PF13439">
    <property type="entry name" value="Glyco_transf_4"/>
    <property type="match status" value="1"/>
</dbReference>
<feature type="domain" description="Glycosyl transferase family 1" evidence="1">
    <location>
        <begin position="195"/>
        <end position="346"/>
    </location>
</feature>
<dbReference type="InterPro" id="IPR050194">
    <property type="entry name" value="Glycosyltransferase_grp1"/>
</dbReference>
<gene>
    <name evidence="3" type="ORF">HJG54_03530</name>
</gene>
<protein>
    <submittedName>
        <fullName evidence="3">Glycosyltransferase family 4 protein</fullName>
    </submittedName>
</protein>